<dbReference type="PROSITE" id="PS50011">
    <property type="entry name" value="PROTEIN_KINASE_DOM"/>
    <property type="match status" value="1"/>
</dbReference>
<dbReference type="SUPFAM" id="SSF56112">
    <property type="entry name" value="Protein kinase-like (PK-like)"/>
    <property type="match status" value="1"/>
</dbReference>
<dbReference type="InterPro" id="IPR011009">
    <property type="entry name" value="Kinase-like_dom_sf"/>
</dbReference>
<dbReference type="SMR" id="A0A445D1X4"/>
<organism evidence="4 5">
    <name type="scientific">Arachis hypogaea</name>
    <name type="common">Peanut</name>
    <dbReference type="NCBI Taxonomy" id="3818"/>
    <lineage>
        <taxon>Eukaryota</taxon>
        <taxon>Viridiplantae</taxon>
        <taxon>Streptophyta</taxon>
        <taxon>Embryophyta</taxon>
        <taxon>Tracheophyta</taxon>
        <taxon>Spermatophyta</taxon>
        <taxon>Magnoliopsida</taxon>
        <taxon>eudicotyledons</taxon>
        <taxon>Gunneridae</taxon>
        <taxon>Pentapetalae</taxon>
        <taxon>rosids</taxon>
        <taxon>fabids</taxon>
        <taxon>Fabales</taxon>
        <taxon>Fabaceae</taxon>
        <taxon>Papilionoideae</taxon>
        <taxon>50 kb inversion clade</taxon>
        <taxon>dalbergioids sensu lato</taxon>
        <taxon>Dalbergieae</taxon>
        <taxon>Pterocarpus clade</taxon>
        <taxon>Arachis</taxon>
    </lineage>
</organism>
<proteinExistence type="predicted"/>
<dbReference type="Proteomes" id="UP000289738">
    <property type="component" value="Chromosome A05"/>
</dbReference>
<dbReference type="EMBL" id="SDMP01000005">
    <property type="protein sequence ID" value="RYR57186.1"/>
    <property type="molecule type" value="Genomic_DNA"/>
</dbReference>
<reference evidence="4 5" key="1">
    <citation type="submission" date="2019-01" db="EMBL/GenBank/DDBJ databases">
        <title>Sequencing of cultivated peanut Arachis hypogaea provides insights into genome evolution and oil improvement.</title>
        <authorList>
            <person name="Chen X."/>
        </authorList>
    </citation>
    <scope>NUCLEOTIDE SEQUENCE [LARGE SCALE GENOMIC DNA]</scope>
    <source>
        <strain evidence="5">cv. Fuhuasheng</strain>
        <tissue evidence="4">Leaves</tissue>
    </source>
</reference>
<keyword evidence="1" id="KW-0547">Nucleotide-binding</keyword>
<name>A0A445D1X4_ARAHY</name>
<dbReference type="Gene3D" id="1.10.510.10">
    <property type="entry name" value="Transferase(Phosphotransferase) domain 1"/>
    <property type="match status" value="1"/>
</dbReference>
<dbReference type="PANTHER" id="PTHR27001">
    <property type="entry name" value="OS01G0253100 PROTEIN"/>
    <property type="match status" value="1"/>
</dbReference>
<protein>
    <recommendedName>
        <fullName evidence="3">Protein kinase domain-containing protein</fullName>
    </recommendedName>
</protein>
<dbReference type="Gramene" id="arahy.Tifrunner.gnm2.ann2.Ah05g359200.1">
    <property type="protein sequence ID" value="arahy.Tifrunner.gnm2.ann2.Ah05g359200.1-CDS-1"/>
    <property type="gene ID" value="arahy.Tifrunner.gnm2.ann2.Ah05g359200"/>
</dbReference>
<accession>A0A445D1X4</accession>
<dbReference type="STRING" id="3818.A0A445D1X4"/>
<dbReference type="GO" id="GO:0005886">
    <property type="term" value="C:plasma membrane"/>
    <property type="evidence" value="ECO:0007669"/>
    <property type="project" value="TreeGrafter"/>
</dbReference>
<keyword evidence="2" id="KW-0067">ATP-binding</keyword>
<evidence type="ECO:0000313" key="5">
    <source>
        <dbReference type="Proteomes" id="UP000289738"/>
    </source>
</evidence>
<dbReference type="Pfam" id="PF00069">
    <property type="entry name" value="Pkinase"/>
    <property type="match status" value="1"/>
</dbReference>
<evidence type="ECO:0000256" key="1">
    <source>
        <dbReference type="ARBA" id="ARBA00022741"/>
    </source>
</evidence>
<feature type="domain" description="Protein kinase" evidence="3">
    <location>
        <begin position="1"/>
        <end position="128"/>
    </location>
</feature>
<sequence length="128" mass="13793">MFFSYNDAGGTPVNWKTRSAIALGAARGVACLHSHGPTSSYGNIKSSNILLTKSFEARVSDFGLAHLALPTVTPNCISGYCAPEVVDSRKVSQKADVYSFGILLLELLTEKAAPTHSSLNEDRFTWRA</sequence>
<evidence type="ECO:0000313" key="4">
    <source>
        <dbReference type="EMBL" id="RYR57186.1"/>
    </source>
</evidence>
<dbReference type="InterPro" id="IPR000719">
    <property type="entry name" value="Prot_kinase_dom"/>
</dbReference>
<evidence type="ECO:0000256" key="2">
    <source>
        <dbReference type="ARBA" id="ARBA00022840"/>
    </source>
</evidence>
<dbReference type="GO" id="GO:0005524">
    <property type="term" value="F:ATP binding"/>
    <property type="evidence" value="ECO:0007669"/>
    <property type="project" value="UniProtKB-KW"/>
</dbReference>
<comment type="caution">
    <text evidence="4">The sequence shown here is derived from an EMBL/GenBank/DDBJ whole genome shotgun (WGS) entry which is preliminary data.</text>
</comment>
<dbReference type="AlphaFoldDB" id="A0A445D1X4"/>
<gene>
    <name evidence="4" type="ORF">Ahy_A05g022924</name>
</gene>
<evidence type="ECO:0000259" key="3">
    <source>
        <dbReference type="PROSITE" id="PS50011"/>
    </source>
</evidence>
<dbReference type="GO" id="GO:0004672">
    <property type="term" value="F:protein kinase activity"/>
    <property type="evidence" value="ECO:0007669"/>
    <property type="project" value="InterPro"/>
</dbReference>
<dbReference type="PANTHER" id="PTHR27001:SF489">
    <property type="entry name" value="PROLINE-RICH RECEPTOR-LIKE PROTEIN KINASE PERK8"/>
    <property type="match status" value="1"/>
</dbReference>
<keyword evidence="5" id="KW-1185">Reference proteome</keyword>